<evidence type="ECO:0000313" key="3">
    <source>
        <dbReference type="Proteomes" id="UP000286075"/>
    </source>
</evidence>
<feature type="signal peptide" evidence="1">
    <location>
        <begin position="1"/>
        <end position="19"/>
    </location>
</feature>
<dbReference type="NCBIfam" id="TIGR01200">
    <property type="entry name" value="GLPGLI"/>
    <property type="match status" value="1"/>
</dbReference>
<proteinExistence type="predicted"/>
<evidence type="ECO:0000256" key="1">
    <source>
        <dbReference type="SAM" id="SignalP"/>
    </source>
</evidence>
<dbReference type="OrthoDB" id="1440774at2"/>
<sequence length="284" mass="33318">MNPYILIFFLLLSTASGNAQFPAIPMPKNVQKTNTIDSANIRILYALNAVDISNITTYDDLQRLEIGDSLSKYYSFFIYNSDSLITEWKNKYKNAKSTPGVLGVRGKQYDHWNEYHYSEYFKDFSSNTFTEYSRMPGFLQNMNCQYTEEMPSQNWTIHADTLTVLNYCCQKATCAFRGREYTAWFCIDIPINNGPWKFGGLPGLILKVYDKDHLFVFESIEIGKKGEKFPIKMYQDYRSYKKREREEVLKLQKEANENFFKTANLNLRKGTMPPQQPHFYMELE</sequence>
<gene>
    <name evidence="2" type="ORF">DXA68_03225</name>
</gene>
<accession>A0A413HAF2</accession>
<comment type="caution">
    <text evidence="2">The sequence shown here is derived from an EMBL/GenBank/DDBJ whole genome shotgun (WGS) entry which is preliminary data.</text>
</comment>
<reference evidence="2 3" key="1">
    <citation type="submission" date="2018-08" db="EMBL/GenBank/DDBJ databases">
        <title>A genome reference for cultivated species of the human gut microbiota.</title>
        <authorList>
            <person name="Zou Y."/>
            <person name="Xue W."/>
            <person name="Luo G."/>
        </authorList>
    </citation>
    <scope>NUCLEOTIDE SEQUENCE [LARGE SCALE GENOMIC DNA]</scope>
    <source>
        <strain evidence="2 3">OF03-9BH</strain>
    </source>
</reference>
<dbReference type="RefSeq" id="WP_117986600.1">
    <property type="nucleotide sequence ID" value="NZ_CABMFG010000003.1"/>
</dbReference>
<evidence type="ECO:0000313" key="2">
    <source>
        <dbReference type="EMBL" id="RGX80593.1"/>
    </source>
</evidence>
<name>A0A413HAF2_9BACE</name>
<organism evidence="2 3">
    <name type="scientific">Bacteroides stercorirosoris</name>
    <dbReference type="NCBI Taxonomy" id="871324"/>
    <lineage>
        <taxon>Bacteria</taxon>
        <taxon>Pseudomonadati</taxon>
        <taxon>Bacteroidota</taxon>
        <taxon>Bacteroidia</taxon>
        <taxon>Bacteroidales</taxon>
        <taxon>Bacteroidaceae</taxon>
        <taxon>Bacteroides</taxon>
    </lineage>
</organism>
<dbReference type="Pfam" id="PF09697">
    <property type="entry name" value="Porph_ging"/>
    <property type="match status" value="1"/>
</dbReference>
<dbReference type="Proteomes" id="UP000286075">
    <property type="component" value="Unassembled WGS sequence"/>
</dbReference>
<protein>
    <submittedName>
        <fullName evidence="2">GLPGLI family protein</fullName>
    </submittedName>
</protein>
<dbReference type="EMBL" id="QSCF01000003">
    <property type="protein sequence ID" value="RGX80593.1"/>
    <property type="molecule type" value="Genomic_DNA"/>
</dbReference>
<keyword evidence="1" id="KW-0732">Signal</keyword>
<feature type="chain" id="PRO_5019570022" evidence="1">
    <location>
        <begin position="20"/>
        <end position="284"/>
    </location>
</feature>
<dbReference type="AlphaFoldDB" id="A0A413HAF2"/>
<dbReference type="InterPro" id="IPR005901">
    <property type="entry name" value="GLPGLI"/>
</dbReference>